<comment type="subcellular location">
    <subcellularLocation>
        <location evidence="1">Membrane</location>
        <topology evidence="1">Multi-pass membrane protein</topology>
    </subcellularLocation>
</comment>
<evidence type="ECO:0000256" key="6">
    <source>
        <dbReference type="ARBA" id="ARBA00023136"/>
    </source>
</evidence>
<keyword evidence="4 7" id="KW-1133">Transmembrane helix</keyword>
<keyword evidence="6 7" id="KW-0472">Membrane</keyword>
<dbReference type="AlphaFoldDB" id="A0AA35YBZ9"/>
<proteinExistence type="predicted"/>
<dbReference type="Pfam" id="PF13962">
    <property type="entry name" value="PGG"/>
    <property type="match status" value="1"/>
</dbReference>
<dbReference type="InterPro" id="IPR026961">
    <property type="entry name" value="PGG_dom"/>
</dbReference>
<dbReference type="PANTHER" id="PTHR24186:SF56">
    <property type="entry name" value="PGG DOMAIN-CONTAINING PROTEIN"/>
    <property type="match status" value="1"/>
</dbReference>
<organism evidence="9 10">
    <name type="scientific">Lactuca saligna</name>
    <name type="common">Willowleaf lettuce</name>
    <dbReference type="NCBI Taxonomy" id="75948"/>
    <lineage>
        <taxon>Eukaryota</taxon>
        <taxon>Viridiplantae</taxon>
        <taxon>Streptophyta</taxon>
        <taxon>Embryophyta</taxon>
        <taxon>Tracheophyta</taxon>
        <taxon>Spermatophyta</taxon>
        <taxon>Magnoliopsida</taxon>
        <taxon>eudicotyledons</taxon>
        <taxon>Gunneridae</taxon>
        <taxon>Pentapetalae</taxon>
        <taxon>asterids</taxon>
        <taxon>campanulids</taxon>
        <taxon>Asterales</taxon>
        <taxon>Asteraceae</taxon>
        <taxon>Cichorioideae</taxon>
        <taxon>Cichorieae</taxon>
        <taxon>Lactucinae</taxon>
        <taxon>Lactuca</taxon>
    </lineage>
</organism>
<keyword evidence="5" id="KW-0040">ANK repeat</keyword>
<evidence type="ECO:0000256" key="7">
    <source>
        <dbReference type="SAM" id="Phobius"/>
    </source>
</evidence>
<feature type="transmembrane region" description="Helical" evidence="7">
    <location>
        <begin position="159"/>
        <end position="183"/>
    </location>
</feature>
<protein>
    <recommendedName>
        <fullName evidence="8">PGG domain-containing protein</fullName>
    </recommendedName>
</protein>
<evidence type="ECO:0000313" key="10">
    <source>
        <dbReference type="Proteomes" id="UP001177003"/>
    </source>
</evidence>
<dbReference type="PANTHER" id="PTHR24186">
    <property type="entry name" value="PROTEIN PHOSPHATASE 1 REGULATORY SUBUNIT"/>
    <property type="match status" value="1"/>
</dbReference>
<keyword evidence="10" id="KW-1185">Reference proteome</keyword>
<keyword evidence="2 7" id="KW-0812">Transmembrane</keyword>
<dbReference type="Proteomes" id="UP001177003">
    <property type="component" value="Chromosome 1"/>
</dbReference>
<evidence type="ECO:0000256" key="1">
    <source>
        <dbReference type="ARBA" id="ARBA00004141"/>
    </source>
</evidence>
<sequence length="191" mass="21624">MSQNLSLPETKHENPHSPHKDWLDKFIEYKLRGSSIEIRNTLLVVVILITTATYQTSLSPPGGLWGDTGNSTLPQLADDGSPIIKHHYAGEAIMGTHRHQAPYAVFVITNSLGFYMSVYMIYMLTVDFPLMRELQISMIVLTVNHANCTFATVPSDYTMLRITCVVIFVIFGTLILLLGFRFLGRRSKWFK</sequence>
<evidence type="ECO:0000256" key="4">
    <source>
        <dbReference type="ARBA" id="ARBA00022989"/>
    </source>
</evidence>
<evidence type="ECO:0000256" key="5">
    <source>
        <dbReference type="ARBA" id="ARBA00023043"/>
    </source>
</evidence>
<accession>A0AA35YBZ9</accession>
<reference evidence="9" key="1">
    <citation type="submission" date="2023-04" db="EMBL/GenBank/DDBJ databases">
        <authorList>
            <person name="Vijverberg K."/>
            <person name="Xiong W."/>
            <person name="Schranz E."/>
        </authorList>
    </citation>
    <scope>NUCLEOTIDE SEQUENCE</scope>
</reference>
<evidence type="ECO:0000259" key="8">
    <source>
        <dbReference type="Pfam" id="PF13962"/>
    </source>
</evidence>
<gene>
    <name evidence="9" type="ORF">LSALG_LOCUS9463</name>
</gene>
<name>A0AA35YBZ9_LACSI</name>
<evidence type="ECO:0000313" key="9">
    <source>
        <dbReference type="EMBL" id="CAI9269072.1"/>
    </source>
</evidence>
<evidence type="ECO:0000256" key="2">
    <source>
        <dbReference type="ARBA" id="ARBA00022692"/>
    </source>
</evidence>
<dbReference type="GO" id="GO:0005886">
    <property type="term" value="C:plasma membrane"/>
    <property type="evidence" value="ECO:0007669"/>
    <property type="project" value="TreeGrafter"/>
</dbReference>
<feature type="transmembrane region" description="Helical" evidence="7">
    <location>
        <begin position="103"/>
        <end position="122"/>
    </location>
</feature>
<keyword evidence="3" id="KW-0677">Repeat</keyword>
<dbReference type="EMBL" id="OX465077">
    <property type="protein sequence ID" value="CAI9269072.1"/>
    <property type="molecule type" value="Genomic_DNA"/>
</dbReference>
<evidence type="ECO:0000256" key="3">
    <source>
        <dbReference type="ARBA" id="ARBA00022737"/>
    </source>
</evidence>
<feature type="domain" description="PGG" evidence="8">
    <location>
        <begin position="37"/>
        <end position="142"/>
    </location>
</feature>